<dbReference type="Pfam" id="PF11271">
    <property type="entry name" value="PorA"/>
    <property type="match status" value="1"/>
</dbReference>
<keyword evidence="2" id="KW-0812">Transmembrane</keyword>
<protein>
    <recommendedName>
        <fullName evidence="5">DUF3068 domain-containing protein</fullName>
    </recommendedName>
</protein>
<gene>
    <name evidence="3" type="ORF">SAMN05421870_101150</name>
</gene>
<evidence type="ECO:0008006" key="5">
    <source>
        <dbReference type="Google" id="ProtNLM"/>
    </source>
</evidence>
<dbReference type="AlphaFoldDB" id="A0A1H9N8B4"/>
<dbReference type="InterPro" id="IPR021424">
    <property type="entry name" value="PorA"/>
</dbReference>
<keyword evidence="2" id="KW-0472">Membrane</keyword>
<evidence type="ECO:0000256" key="1">
    <source>
        <dbReference type="SAM" id="MobiDB-lite"/>
    </source>
</evidence>
<proteinExistence type="predicted"/>
<keyword evidence="4" id="KW-1185">Reference proteome</keyword>
<evidence type="ECO:0000256" key="2">
    <source>
        <dbReference type="SAM" id="Phobius"/>
    </source>
</evidence>
<sequence length="420" mass="46569">MRRRASLVLLALAVFFAALSPLVRWYAFPRLAKIPPSQYQDMVLEAKNATLLDYTTMKSKKVPEVSIVQTLKGNVAAAGKVRERTGRDVVVWDTLSYVADDKGRMVSRIPERYVFDAHSQEPVHAGGEHVDGDPVRRRGIEYKWPFGTEKRDYEYFDFQTRTSAPIHYKGTRTVHGLETYYFEQTIPWTKVKVPKKLPLGATPETVEQLGLERWYTTKRMFWVEPVTGAPVDGQEIHEEEMRWTDKPGKKPLTAFAGHVRMRPDYQKATVDLVSSQRRLVLTLTTYLPWGSLALGGLLLVGSLTLEARTRTRGRPPGAGGPPVSSAAPGDPARARRPSPAPGGSGGMAPGAVGAFTGAFLKLLPGRRPPDQLTPAARVPSCARWVRPLRDPPAKGAWDSGRATRPAHPGSPPPRTTRDRR</sequence>
<reference evidence="4" key="1">
    <citation type="submission" date="2016-10" db="EMBL/GenBank/DDBJ databases">
        <authorList>
            <person name="Varghese N."/>
            <person name="Submissions S."/>
        </authorList>
    </citation>
    <scope>NUCLEOTIDE SEQUENCE [LARGE SCALE GENOMIC DNA]</scope>
    <source>
        <strain evidence="4">CGMCC 4.6825</strain>
    </source>
</reference>
<feature type="transmembrane region" description="Helical" evidence="2">
    <location>
        <begin position="286"/>
        <end position="305"/>
    </location>
</feature>
<feature type="region of interest" description="Disordered" evidence="1">
    <location>
        <begin position="370"/>
        <end position="420"/>
    </location>
</feature>
<dbReference type="Proteomes" id="UP000182841">
    <property type="component" value="Unassembled WGS sequence"/>
</dbReference>
<feature type="region of interest" description="Disordered" evidence="1">
    <location>
        <begin position="310"/>
        <end position="349"/>
    </location>
</feature>
<keyword evidence="2" id="KW-1133">Transmembrane helix</keyword>
<evidence type="ECO:0000313" key="4">
    <source>
        <dbReference type="Proteomes" id="UP000182841"/>
    </source>
</evidence>
<name>A0A1H9N8B4_9ACTN</name>
<accession>A0A1H9N8B4</accession>
<dbReference type="EMBL" id="FOGO01000001">
    <property type="protein sequence ID" value="SER31653.1"/>
    <property type="molecule type" value="Genomic_DNA"/>
</dbReference>
<feature type="compositionally biased region" description="Low complexity" evidence="1">
    <location>
        <begin position="321"/>
        <end position="331"/>
    </location>
</feature>
<organism evidence="3 4">
    <name type="scientific">Streptomyces qinglanensis</name>
    <dbReference type="NCBI Taxonomy" id="943816"/>
    <lineage>
        <taxon>Bacteria</taxon>
        <taxon>Bacillati</taxon>
        <taxon>Actinomycetota</taxon>
        <taxon>Actinomycetes</taxon>
        <taxon>Kitasatosporales</taxon>
        <taxon>Streptomycetaceae</taxon>
        <taxon>Streptomyces</taxon>
    </lineage>
</organism>
<evidence type="ECO:0000313" key="3">
    <source>
        <dbReference type="EMBL" id="SER31653.1"/>
    </source>
</evidence>